<dbReference type="RefSeq" id="WP_082814929.1">
    <property type="nucleotide sequence ID" value="NZ_CP013232.1"/>
</dbReference>
<proteinExistence type="predicted"/>
<feature type="domain" description="OmpA-like" evidence="5">
    <location>
        <begin position="147"/>
        <end position="269"/>
    </location>
</feature>
<dbReference type="Pfam" id="PF00691">
    <property type="entry name" value="OmpA"/>
    <property type="match status" value="1"/>
</dbReference>
<dbReference type="EMBL" id="CP013232">
    <property type="protein sequence ID" value="AMO97195.1"/>
    <property type="molecule type" value="Genomic_DNA"/>
</dbReference>
<evidence type="ECO:0000256" key="2">
    <source>
        <dbReference type="ARBA" id="ARBA00023136"/>
    </source>
</evidence>
<comment type="subcellular location">
    <subcellularLocation>
        <location evidence="1">Cell outer membrane</location>
    </subcellularLocation>
</comment>
<dbReference type="OrthoDB" id="1149075at2"/>
<dbReference type="CDD" id="cd07185">
    <property type="entry name" value="OmpA_C-like"/>
    <property type="match status" value="1"/>
</dbReference>
<dbReference type="InterPro" id="IPR036737">
    <property type="entry name" value="OmpA-like_sf"/>
</dbReference>
<dbReference type="PATRIC" id="fig|158899.10.peg.4562"/>
<evidence type="ECO:0000313" key="7">
    <source>
        <dbReference type="Proteomes" id="UP000072421"/>
    </source>
</evidence>
<accession>A0A127PHJ3</accession>
<dbReference type="InterPro" id="IPR050330">
    <property type="entry name" value="Bact_OuterMem_StrucFunc"/>
</dbReference>
<evidence type="ECO:0000259" key="5">
    <source>
        <dbReference type="PROSITE" id="PS51123"/>
    </source>
</evidence>
<reference evidence="6 7" key="1">
    <citation type="submission" date="2015-11" db="EMBL/GenBank/DDBJ databases">
        <title>Exploring the genomic traits of fungus-feeding bacterial genus Collimonas.</title>
        <authorList>
            <person name="Song C."/>
            <person name="Schmidt R."/>
            <person name="de Jager V."/>
            <person name="Krzyzanowska D."/>
            <person name="Jongedijk E."/>
            <person name="Cankar K."/>
            <person name="Beekwilder J."/>
            <person name="van Veen A."/>
            <person name="de Boer W."/>
            <person name="van Veen J.A."/>
            <person name="Garbeva P."/>
        </authorList>
    </citation>
    <scope>NUCLEOTIDE SEQUENCE [LARGE SCALE GENOMIC DNA]</scope>
    <source>
        <strain evidence="6 7">Ter6</strain>
    </source>
</reference>
<keyword evidence="2 4" id="KW-0472">Membrane</keyword>
<dbReference type="Gene3D" id="3.30.1330.60">
    <property type="entry name" value="OmpA-like domain"/>
    <property type="match status" value="1"/>
</dbReference>
<evidence type="ECO:0000256" key="3">
    <source>
        <dbReference type="ARBA" id="ARBA00023237"/>
    </source>
</evidence>
<dbReference type="PANTHER" id="PTHR30329">
    <property type="entry name" value="STATOR ELEMENT OF FLAGELLAR MOTOR COMPLEX"/>
    <property type="match status" value="1"/>
</dbReference>
<dbReference type="Proteomes" id="UP000072421">
    <property type="component" value="Chromosome"/>
</dbReference>
<protein>
    <submittedName>
        <fullName evidence="6">OmpA family protein</fullName>
    </submittedName>
</protein>
<dbReference type="SUPFAM" id="SSF103088">
    <property type="entry name" value="OmpA-like"/>
    <property type="match status" value="1"/>
</dbReference>
<dbReference type="AlphaFoldDB" id="A0A127PHJ3"/>
<keyword evidence="3" id="KW-0998">Cell outer membrane</keyword>
<dbReference type="PANTHER" id="PTHR30329:SF21">
    <property type="entry name" value="LIPOPROTEIN YIAD-RELATED"/>
    <property type="match status" value="1"/>
</dbReference>
<dbReference type="PRINTS" id="PR01021">
    <property type="entry name" value="OMPADOMAIN"/>
</dbReference>
<organism evidence="6">
    <name type="scientific">Collimonas fungivorans</name>
    <dbReference type="NCBI Taxonomy" id="158899"/>
    <lineage>
        <taxon>Bacteria</taxon>
        <taxon>Pseudomonadati</taxon>
        <taxon>Pseudomonadota</taxon>
        <taxon>Betaproteobacteria</taxon>
        <taxon>Burkholderiales</taxon>
        <taxon>Oxalobacteraceae</taxon>
        <taxon>Collimonas</taxon>
    </lineage>
</organism>
<name>A0A127PHJ3_9BURK</name>
<evidence type="ECO:0000256" key="1">
    <source>
        <dbReference type="ARBA" id="ARBA00004442"/>
    </source>
</evidence>
<dbReference type="PROSITE" id="PS51123">
    <property type="entry name" value="OMPA_2"/>
    <property type="match status" value="1"/>
</dbReference>
<sequence>MKSRVSGPKNCSPEKICLNAALPGNQAIPKNNPAFTISIRKQFMRHTIALSLLLGSALVFASHPGFAQSAASQAAPETSAYVHDGNGPVVRSQDGLCWRSGYWDQNDAVTGCDGALVAPVMKASAPALVADPMIASNEVAPAIAAQQCDVGVTLASDQSFSFGKATLTKAAKQRIDQQIIAKLTNCASTRLILVTGHTDRLGSEAYNRKLSMQRASNVASYLKSKGVSNQIETAGAGASDPALQCSNKLSRKKLVSCLAPNRRVVIKTQ</sequence>
<gene>
    <name evidence="6" type="ORF">CFter6_4607</name>
</gene>
<evidence type="ECO:0000256" key="4">
    <source>
        <dbReference type="PROSITE-ProRule" id="PRU00473"/>
    </source>
</evidence>
<evidence type="ECO:0000313" key="6">
    <source>
        <dbReference type="EMBL" id="AMO97195.1"/>
    </source>
</evidence>
<dbReference type="InterPro" id="IPR006665">
    <property type="entry name" value="OmpA-like"/>
</dbReference>
<dbReference type="GO" id="GO:0009279">
    <property type="term" value="C:cell outer membrane"/>
    <property type="evidence" value="ECO:0007669"/>
    <property type="project" value="UniProtKB-SubCell"/>
</dbReference>
<dbReference type="InterPro" id="IPR006664">
    <property type="entry name" value="OMP_bac"/>
</dbReference>